<protein>
    <submittedName>
        <fullName evidence="3">Uncharacterized protein</fullName>
    </submittedName>
</protein>
<keyword evidence="2" id="KW-0472">Membrane</keyword>
<dbReference type="OrthoDB" id="4501073at2"/>
<keyword evidence="1" id="KW-0175">Coiled coil</keyword>
<feature type="transmembrane region" description="Helical" evidence="2">
    <location>
        <begin position="226"/>
        <end position="246"/>
    </location>
</feature>
<reference evidence="3 4" key="1">
    <citation type="submission" date="2019-06" db="EMBL/GenBank/DDBJ databases">
        <title>Sequencing the genomes of 1000 actinobacteria strains.</title>
        <authorList>
            <person name="Klenk H.-P."/>
        </authorList>
    </citation>
    <scope>NUCLEOTIDE SEQUENCE [LARGE SCALE GENOMIC DNA]</scope>
    <source>
        <strain evidence="3 4">DSM 43186</strain>
    </source>
</reference>
<keyword evidence="4" id="KW-1185">Reference proteome</keyword>
<organism evidence="3 4">
    <name type="scientific">Thermopolyspora flexuosa</name>
    <dbReference type="NCBI Taxonomy" id="103836"/>
    <lineage>
        <taxon>Bacteria</taxon>
        <taxon>Bacillati</taxon>
        <taxon>Actinomycetota</taxon>
        <taxon>Actinomycetes</taxon>
        <taxon>Streptosporangiales</taxon>
        <taxon>Streptosporangiaceae</taxon>
        <taxon>Thermopolyspora</taxon>
    </lineage>
</organism>
<feature type="transmembrane region" description="Helical" evidence="2">
    <location>
        <begin position="252"/>
        <end position="271"/>
    </location>
</feature>
<dbReference type="AlphaFoldDB" id="A0A543IVL1"/>
<proteinExistence type="predicted"/>
<evidence type="ECO:0000313" key="4">
    <source>
        <dbReference type="Proteomes" id="UP000319213"/>
    </source>
</evidence>
<accession>A0A543IVL1</accession>
<comment type="caution">
    <text evidence="3">The sequence shown here is derived from an EMBL/GenBank/DDBJ whole genome shotgun (WGS) entry which is preliminary data.</text>
</comment>
<name>A0A543IVL1_9ACTN</name>
<feature type="coiled-coil region" evidence="1">
    <location>
        <begin position="420"/>
        <end position="454"/>
    </location>
</feature>
<evidence type="ECO:0000256" key="1">
    <source>
        <dbReference type="SAM" id="Coils"/>
    </source>
</evidence>
<feature type="transmembrane region" description="Helical" evidence="2">
    <location>
        <begin position="382"/>
        <end position="409"/>
    </location>
</feature>
<gene>
    <name evidence="3" type="ORF">FHX40_1289</name>
</gene>
<keyword evidence="2" id="KW-1133">Transmembrane helix</keyword>
<keyword evidence="2" id="KW-0812">Transmembrane</keyword>
<dbReference type="RefSeq" id="WP_142258757.1">
    <property type="nucleotide sequence ID" value="NZ_BMPV01000003.1"/>
</dbReference>
<dbReference type="Proteomes" id="UP000319213">
    <property type="component" value="Unassembled WGS sequence"/>
</dbReference>
<evidence type="ECO:0000313" key="3">
    <source>
        <dbReference type="EMBL" id="TQM74609.1"/>
    </source>
</evidence>
<sequence length="702" mass="79450">MNHVPPNVTNVAMDDAHVEAQIGYVHGDVTIYSLSSGDPRHKYETGLRYLEGDNPRQAERLIEEAAMAGHRSAEVAYHWVLAILSDRSFDHLGQEEFRRLHTAITMAHEFPRDAWRDALDVVIELVNCLDEETNGPSDSETLTKALERYTALPQERQDEIHRHLDMVLNGWIQDKISELQAQYVQRMRFANNREQRVWKFFEPVPMPPRKAVPPPPAIAPADRGRIIAGCVLGGFSLFIITAVLLFSAPAHAVVACTLASLWVLITVTMALPRRRLRHPASQGWWNERFAQAVSDSVDHWFRVAGPQDPAGAARWAADSERLRAQLKEDLVLRYGADLSRVGPIRWLIRWHAHTTAERFFTGRIRLPVDETSVPLPVRASKYLLYVAILLGLAGSVEAGAGMLVFWGLLAVGALVSGSELLDYAAARQRYQREAAEAEQRYAEELQEYERWRQVLADRPSDIEMATWLAYDKLTFKSWALREYGLSNRDVLAHLILTEAAPNSRRARVPYGPPRYSAYTVLLFLLTEGGVRQVTATLDFATGRFYNQRRDTFRYDMIASARVEEVGVRFEAGNRRVVAREEMGPYDHQALILRRAFRLSLVNNQDVNVLVDGFEEGAYDRMPEDHAFLEELAMNSSGVSGALRILESVCAEGREWLALERARRRRRLQDFRESRHVPGAIGFLRRSMLTAGPGEKPAPDTAG</sequence>
<evidence type="ECO:0000256" key="2">
    <source>
        <dbReference type="SAM" id="Phobius"/>
    </source>
</evidence>
<dbReference type="EMBL" id="VFPQ01000001">
    <property type="protein sequence ID" value="TQM74609.1"/>
    <property type="molecule type" value="Genomic_DNA"/>
</dbReference>